<protein>
    <recommendedName>
        <fullName evidence="6">L-aspartate dehydrogenase</fullName>
        <ecNumber evidence="6">1.4.1.21</ecNumber>
    </recommendedName>
</protein>
<feature type="domain" description="Aspartate/homoserine dehydrogenase NAD-binding" evidence="8">
    <location>
        <begin position="8"/>
        <end position="114"/>
    </location>
</feature>
<dbReference type="Pfam" id="PF03447">
    <property type="entry name" value="NAD_binding_3"/>
    <property type="match status" value="1"/>
</dbReference>
<evidence type="ECO:0000256" key="6">
    <source>
        <dbReference type="HAMAP-Rule" id="MF_01265"/>
    </source>
</evidence>
<comment type="catalytic activity">
    <reaction evidence="6">
        <text>L-aspartate + NAD(+) + H2O = oxaloacetate + NH4(+) + NADH + H(+)</text>
        <dbReference type="Rhea" id="RHEA:11788"/>
        <dbReference type="ChEBI" id="CHEBI:15377"/>
        <dbReference type="ChEBI" id="CHEBI:15378"/>
        <dbReference type="ChEBI" id="CHEBI:16452"/>
        <dbReference type="ChEBI" id="CHEBI:28938"/>
        <dbReference type="ChEBI" id="CHEBI:29991"/>
        <dbReference type="ChEBI" id="CHEBI:57540"/>
        <dbReference type="ChEBI" id="CHEBI:57945"/>
        <dbReference type="EC" id="1.4.1.21"/>
    </reaction>
</comment>
<dbReference type="GO" id="GO:0033735">
    <property type="term" value="F:aspartate dehydrogenase [NAD(P)+] activity"/>
    <property type="evidence" value="ECO:0007669"/>
    <property type="project" value="UniProtKB-EC"/>
</dbReference>
<comment type="function">
    <text evidence="6">Specifically catalyzes the NAD or NADP-dependent dehydrogenation of L-aspartate to iminoaspartate.</text>
</comment>
<keyword evidence="10" id="KW-1185">Reference proteome</keyword>
<dbReference type="SUPFAM" id="SSF51735">
    <property type="entry name" value="NAD(P)-binding Rossmann-fold domains"/>
    <property type="match status" value="1"/>
</dbReference>
<keyword evidence="2 6" id="KW-0662">Pyridine nucleotide biosynthesis</keyword>
<keyword evidence="5 6" id="KW-0520">NAD</keyword>
<evidence type="ECO:0000256" key="2">
    <source>
        <dbReference type="ARBA" id="ARBA00022642"/>
    </source>
</evidence>
<keyword evidence="3 6" id="KW-0521">NADP</keyword>
<dbReference type="NCBIfam" id="NF009827">
    <property type="entry name" value="PRK13303.1-2"/>
    <property type="match status" value="1"/>
</dbReference>
<comment type="miscellaneous">
    <text evidence="6">The iminoaspartate product is unstable in aqueous solution and can decompose to oxaloacetate and ammonia.</text>
</comment>
<dbReference type="EC" id="1.4.1.21" evidence="6"/>
<evidence type="ECO:0000259" key="7">
    <source>
        <dbReference type="Pfam" id="PF01958"/>
    </source>
</evidence>
<comment type="catalytic activity">
    <reaction evidence="6">
        <text>L-aspartate + NADP(+) + H2O = oxaloacetate + NH4(+) + NADPH + H(+)</text>
        <dbReference type="Rhea" id="RHEA:11784"/>
        <dbReference type="ChEBI" id="CHEBI:15377"/>
        <dbReference type="ChEBI" id="CHEBI:15378"/>
        <dbReference type="ChEBI" id="CHEBI:16452"/>
        <dbReference type="ChEBI" id="CHEBI:28938"/>
        <dbReference type="ChEBI" id="CHEBI:29991"/>
        <dbReference type="ChEBI" id="CHEBI:57783"/>
        <dbReference type="ChEBI" id="CHEBI:58349"/>
        <dbReference type="EC" id="1.4.1.21"/>
    </reaction>
</comment>
<evidence type="ECO:0000313" key="9">
    <source>
        <dbReference type="EMBL" id="MFK4753098.1"/>
    </source>
</evidence>
<dbReference type="PANTHER" id="PTHR31873">
    <property type="entry name" value="L-ASPARTATE DEHYDROGENASE-RELATED"/>
    <property type="match status" value="1"/>
</dbReference>
<dbReference type="NCBIfam" id="NF009828">
    <property type="entry name" value="PRK13303.1-3"/>
    <property type="match status" value="1"/>
</dbReference>
<evidence type="ECO:0000256" key="4">
    <source>
        <dbReference type="ARBA" id="ARBA00023002"/>
    </source>
</evidence>
<comment type="caution">
    <text evidence="9">The sequence shown here is derived from an EMBL/GenBank/DDBJ whole genome shotgun (WGS) entry which is preliminary data.</text>
</comment>
<evidence type="ECO:0000256" key="1">
    <source>
        <dbReference type="ARBA" id="ARBA00008331"/>
    </source>
</evidence>
<dbReference type="InterPro" id="IPR011182">
    <property type="entry name" value="L-Asp_DH"/>
</dbReference>
<name>A0ABW8NJG5_9GAMM</name>
<dbReference type="Gene3D" id="3.30.360.10">
    <property type="entry name" value="Dihydrodipicolinate Reductase, domain 2"/>
    <property type="match status" value="1"/>
</dbReference>
<gene>
    <name evidence="6" type="primary">nadX</name>
    <name evidence="9" type="ORF">WG929_11810</name>
</gene>
<dbReference type="RefSeq" id="WP_416206179.1">
    <property type="nucleotide sequence ID" value="NZ_JBBKTX010000013.1"/>
</dbReference>
<feature type="active site" evidence="6">
    <location>
        <position position="216"/>
    </location>
</feature>
<dbReference type="PIRSF" id="PIRSF005227">
    <property type="entry name" value="Asp_dh_NAD_syn"/>
    <property type="match status" value="1"/>
</dbReference>
<dbReference type="Proteomes" id="UP001620597">
    <property type="component" value="Unassembled WGS sequence"/>
</dbReference>
<organism evidence="9 10">
    <name type="scientific">Oceanobacter antarcticus</name>
    <dbReference type="NCBI Taxonomy" id="3133425"/>
    <lineage>
        <taxon>Bacteria</taxon>
        <taxon>Pseudomonadati</taxon>
        <taxon>Pseudomonadota</taxon>
        <taxon>Gammaproteobacteria</taxon>
        <taxon>Oceanospirillales</taxon>
        <taxon>Oceanospirillaceae</taxon>
        <taxon>Oceanobacter</taxon>
    </lineage>
</organism>
<comment type="pathway">
    <text evidence="6">Cofactor biosynthesis; NAD(+) biosynthesis; iminoaspartate from L-aspartate (dehydrogenase route): step 1/1.</text>
</comment>
<evidence type="ECO:0000256" key="3">
    <source>
        <dbReference type="ARBA" id="ARBA00022857"/>
    </source>
</evidence>
<sequence length="263" mass="27899">MKRLMMIGFGAMAEEVLKLLPEGMVLGWVVATERSRDRIARQVGNQVQVITAVAACDGRPDLVLECAGQAGVRAHGAAVLQRGWDLMMISIGALADRQLADQLYAAAAIGKARLHALPGAIAGIDGLAAAREGGLHQVTYTCRKNPQSWRGSPAESMIDLATIKQPQVFFEGTARQAALTFPANANVAATIALASLGLDGIRVQLVVDPFTTTNQHQIEAYGRFGEMSIQLCGKPLDNNPKTSTLAALSVVRACRQSVSTLVI</sequence>
<proteinExistence type="inferred from homology"/>
<dbReference type="Pfam" id="PF01958">
    <property type="entry name" value="Asp_DH_C"/>
    <property type="match status" value="1"/>
</dbReference>
<dbReference type="InterPro" id="IPR036291">
    <property type="entry name" value="NAD(P)-bd_dom_sf"/>
</dbReference>
<dbReference type="SUPFAM" id="SSF55347">
    <property type="entry name" value="Glyceraldehyde-3-phosphate dehydrogenase-like, C-terminal domain"/>
    <property type="match status" value="1"/>
</dbReference>
<dbReference type="Gene3D" id="3.40.50.720">
    <property type="entry name" value="NAD(P)-binding Rossmann-like Domain"/>
    <property type="match status" value="1"/>
</dbReference>
<reference evidence="9 10" key="1">
    <citation type="submission" date="2024-03" db="EMBL/GenBank/DDBJ databases">
        <title>High-quality draft genome sequence of Oceanobacter sp. wDCs-4.</title>
        <authorList>
            <person name="Dong C."/>
        </authorList>
    </citation>
    <scope>NUCLEOTIDE SEQUENCE [LARGE SCALE GENOMIC DNA]</scope>
    <source>
        <strain evidence="10">wDCs-4</strain>
    </source>
</reference>
<evidence type="ECO:0000256" key="5">
    <source>
        <dbReference type="ARBA" id="ARBA00023027"/>
    </source>
</evidence>
<keyword evidence="4 6" id="KW-0560">Oxidoreductase</keyword>
<comment type="similarity">
    <text evidence="1 6">Belongs to the L-aspartate dehydrogenase family.</text>
</comment>
<feature type="binding site" evidence="6">
    <location>
        <position position="186"/>
    </location>
    <ligand>
        <name>NAD(+)</name>
        <dbReference type="ChEBI" id="CHEBI:57540"/>
    </ligand>
</feature>
<dbReference type="InterPro" id="IPR002811">
    <property type="entry name" value="Asp_DH"/>
</dbReference>
<dbReference type="InterPro" id="IPR020626">
    <property type="entry name" value="Asp_DH_prok"/>
</dbReference>
<accession>A0ABW8NJG5</accession>
<feature type="domain" description="Aspartate dehydrogenase" evidence="7">
    <location>
        <begin position="164"/>
        <end position="251"/>
    </location>
</feature>
<dbReference type="InterPro" id="IPR005106">
    <property type="entry name" value="Asp/hSer_DH_NAD-bd"/>
</dbReference>
<evidence type="ECO:0000259" key="8">
    <source>
        <dbReference type="Pfam" id="PF03447"/>
    </source>
</evidence>
<dbReference type="EMBL" id="JBBKTX010000013">
    <property type="protein sequence ID" value="MFK4753098.1"/>
    <property type="molecule type" value="Genomic_DNA"/>
</dbReference>
<evidence type="ECO:0000313" key="10">
    <source>
        <dbReference type="Proteomes" id="UP001620597"/>
    </source>
</evidence>
<dbReference type="PANTHER" id="PTHR31873:SF6">
    <property type="entry name" value="ASPARTATE DEHYDROGENASE DOMAIN-CONTAINING PROTEIN"/>
    <property type="match status" value="1"/>
</dbReference>
<feature type="binding site" evidence="6">
    <location>
        <position position="120"/>
    </location>
    <ligand>
        <name>NAD(+)</name>
        <dbReference type="ChEBI" id="CHEBI:57540"/>
    </ligand>
</feature>
<dbReference type="HAMAP" id="MF_01265">
    <property type="entry name" value="NadX"/>
    <property type="match status" value="1"/>
</dbReference>